<sequence>MSETTKTESQKLGEQILESLRKQGVPIPGEFQKPNKPDVPDFDKIFEEAFKR</sequence>
<protein>
    <submittedName>
        <fullName evidence="1">Uncharacterized protein</fullName>
    </submittedName>
</protein>
<name>A0A8S5S5J7_9CAUD</name>
<organism evidence="1">
    <name type="scientific">Myoviridae sp. ctqEN1</name>
    <dbReference type="NCBI Taxonomy" id="2827709"/>
    <lineage>
        <taxon>Viruses</taxon>
        <taxon>Duplodnaviria</taxon>
        <taxon>Heunggongvirae</taxon>
        <taxon>Uroviricota</taxon>
        <taxon>Caudoviricetes</taxon>
    </lineage>
</organism>
<proteinExistence type="predicted"/>
<accession>A0A8S5S5J7</accession>
<reference evidence="1" key="1">
    <citation type="journal article" date="2021" name="Proc. Natl. Acad. Sci. U.S.A.">
        <title>A Catalog of Tens of Thousands of Viruses from Human Metagenomes Reveals Hidden Associations with Chronic Diseases.</title>
        <authorList>
            <person name="Tisza M.J."/>
            <person name="Buck C.B."/>
        </authorList>
    </citation>
    <scope>NUCLEOTIDE SEQUENCE</scope>
    <source>
        <strain evidence="1">CtqEN1</strain>
    </source>
</reference>
<evidence type="ECO:0000313" key="1">
    <source>
        <dbReference type="EMBL" id="DAF46324.1"/>
    </source>
</evidence>
<dbReference type="EMBL" id="BK032535">
    <property type="protein sequence ID" value="DAF46324.1"/>
    <property type="molecule type" value="Genomic_DNA"/>
</dbReference>